<name>H1LHR6_9LACO</name>
<evidence type="ECO:0000313" key="1">
    <source>
        <dbReference type="EMBL" id="EHO50200.1"/>
    </source>
</evidence>
<proteinExistence type="predicted"/>
<organism evidence="1 2">
    <name type="scientific">Lentilactobacillus kisonensis F0435</name>
    <dbReference type="NCBI Taxonomy" id="797516"/>
    <lineage>
        <taxon>Bacteria</taxon>
        <taxon>Bacillati</taxon>
        <taxon>Bacillota</taxon>
        <taxon>Bacilli</taxon>
        <taxon>Lactobacillales</taxon>
        <taxon>Lactobacillaceae</taxon>
        <taxon>Lentilactobacillus</taxon>
    </lineage>
</organism>
<dbReference type="PATRIC" id="fig|797516.3.peg.1932"/>
<dbReference type="Proteomes" id="UP000005025">
    <property type="component" value="Unassembled WGS sequence"/>
</dbReference>
<accession>H1LHR6</accession>
<dbReference type="AlphaFoldDB" id="H1LHR6"/>
<comment type="caution">
    <text evidence="1">The sequence shown here is derived from an EMBL/GenBank/DDBJ whole genome shotgun (WGS) entry which is preliminary data.</text>
</comment>
<evidence type="ECO:0000313" key="2">
    <source>
        <dbReference type="Proteomes" id="UP000005025"/>
    </source>
</evidence>
<sequence>MVDGTLSNGNFVGLETGKITGRSVWVAIQAELRKAVFDKQS</sequence>
<dbReference type="HOGENOM" id="CLU_3271892_0_0_9"/>
<reference evidence="1 2" key="1">
    <citation type="submission" date="2011-09" db="EMBL/GenBank/DDBJ databases">
        <authorList>
            <person name="Weinstock G."/>
            <person name="Sodergren E."/>
            <person name="Clifton S."/>
            <person name="Fulton L."/>
            <person name="Fulton B."/>
            <person name="Courtney L."/>
            <person name="Fronick C."/>
            <person name="Harrison M."/>
            <person name="Strong C."/>
            <person name="Farmer C."/>
            <person name="Delahaunty K."/>
            <person name="Markovic C."/>
            <person name="Hall O."/>
            <person name="Minx P."/>
            <person name="Tomlinson C."/>
            <person name="Mitreva M."/>
            <person name="Hou S."/>
            <person name="Chen J."/>
            <person name="Wollam A."/>
            <person name="Pepin K.H."/>
            <person name="Johnson M."/>
            <person name="Bhonagiri V."/>
            <person name="Zhang X."/>
            <person name="Suruliraj S."/>
            <person name="Warren W."/>
            <person name="Chinwalla A."/>
            <person name="Mardis E.R."/>
            <person name="Wilson R.K."/>
        </authorList>
    </citation>
    <scope>NUCLEOTIDE SEQUENCE [LARGE SCALE GENOMIC DNA]</scope>
    <source>
        <strain evidence="1 2">F0435</strain>
    </source>
</reference>
<dbReference type="EMBL" id="AGRJ01000190">
    <property type="protein sequence ID" value="EHO50200.1"/>
    <property type="molecule type" value="Genomic_DNA"/>
</dbReference>
<protein>
    <submittedName>
        <fullName evidence="1">Uncharacterized protein</fullName>
    </submittedName>
</protein>
<gene>
    <name evidence="1" type="ORF">HMPREF9104_02157</name>
</gene>